<comment type="caution">
    <text evidence="3">The sequence shown here is derived from an EMBL/GenBank/DDBJ whole genome shotgun (WGS) entry which is preliminary data.</text>
</comment>
<dbReference type="CDD" id="cd00882">
    <property type="entry name" value="Ras_like_GTPase"/>
    <property type="match status" value="1"/>
</dbReference>
<dbReference type="InterPro" id="IPR027417">
    <property type="entry name" value="P-loop_NTPase"/>
</dbReference>
<name>A0A439D0U0_9PEZI</name>
<dbReference type="InterPro" id="IPR006073">
    <property type="entry name" value="GTP-bd"/>
</dbReference>
<proteinExistence type="predicted"/>
<dbReference type="Pfam" id="PF01926">
    <property type="entry name" value="MMR_HSR1"/>
    <property type="match status" value="1"/>
</dbReference>
<evidence type="ECO:0000259" key="2">
    <source>
        <dbReference type="Pfam" id="PF01926"/>
    </source>
</evidence>
<keyword evidence="1" id="KW-0175">Coiled coil</keyword>
<dbReference type="Proteomes" id="UP000286045">
    <property type="component" value="Unassembled WGS sequence"/>
</dbReference>
<feature type="coiled-coil region" evidence="1">
    <location>
        <begin position="321"/>
        <end position="374"/>
    </location>
</feature>
<protein>
    <recommendedName>
        <fullName evidence="2">G domain-containing protein</fullName>
    </recommendedName>
</protein>
<keyword evidence="4" id="KW-1185">Reference proteome</keyword>
<dbReference type="SUPFAM" id="SSF52540">
    <property type="entry name" value="P-loop containing nucleoside triphosphate hydrolases"/>
    <property type="match status" value="1"/>
</dbReference>
<sequence>MSNLLEIETANFLTFLGAQRLKPDSVFLLVMGMTGSGKSSLIADCTGRDDAQIGHDLASSGTNSIAIFRTGLHDRDVYLIDTPGFDDTNREDVDVLTALAHYLSVSYANNVSINGVLYLHRISDTRIGSSTRRNLEMMKALCGEDAFGNVAIVTTMWSSDHFGIEYAKQCSREKELRDIYLHGMLEGGSRIVNHSQCQTLSQRRSSARSILDMVFDTWKDTKATLKIQHEMVDLNLTLKRTSAGKVLEEEITSHQRSFERELKALGVPGGRREGQQRRLADVLLETRDSEIRRMLAENNQALDTMRLSLLEIHKKQEQQFIEQVSMMQKEWKDTLREKEEEYRLKDLEYRNRSLYRQEKEINQRKRDIQELQTNSRRLVATESALEYERETFRDLARQGHRQLVELQQVNRLQHGELMKAKKRDKLLEEELEKLRSDLKTLREETQSKLDTTEKVKREWVGPLLQGVATGGLGLGRSLSCVSNSRSS</sequence>
<accession>A0A439D0U0</accession>
<dbReference type="GO" id="GO:0005525">
    <property type="term" value="F:GTP binding"/>
    <property type="evidence" value="ECO:0007669"/>
    <property type="project" value="InterPro"/>
</dbReference>
<feature type="domain" description="G" evidence="2">
    <location>
        <begin position="29"/>
        <end position="91"/>
    </location>
</feature>
<feature type="coiled-coil region" evidence="1">
    <location>
        <begin position="417"/>
        <end position="451"/>
    </location>
</feature>
<dbReference type="STRING" id="363999.A0A439D0U0"/>
<evidence type="ECO:0000313" key="4">
    <source>
        <dbReference type="Proteomes" id="UP000286045"/>
    </source>
</evidence>
<gene>
    <name evidence="3" type="ORF">EKO27_g7036</name>
</gene>
<dbReference type="Gene3D" id="3.40.50.300">
    <property type="entry name" value="P-loop containing nucleotide triphosphate hydrolases"/>
    <property type="match status" value="1"/>
</dbReference>
<dbReference type="EMBL" id="RYZI01000220">
    <property type="protein sequence ID" value="RWA08074.1"/>
    <property type="molecule type" value="Genomic_DNA"/>
</dbReference>
<dbReference type="AlphaFoldDB" id="A0A439D0U0"/>
<evidence type="ECO:0000256" key="1">
    <source>
        <dbReference type="SAM" id="Coils"/>
    </source>
</evidence>
<organism evidence="3 4">
    <name type="scientific">Xylaria grammica</name>
    <dbReference type="NCBI Taxonomy" id="363999"/>
    <lineage>
        <taxon>Eukaryota</taxon>
        <taxon>Fungi</taxon>
        <taxon>Dikarya</taxon>
        <taxon>Ascomycota</taxon>
        <taxon>Pezizomycotina</taxon>
        <taxon>Sordariomycetes</taxon>
        <taxon>Xylariomycetidae</taxon>
        <taxon>Xylariales</taxon>
        <taxon>Xylariaceae</taxon>
        <taxon>Xylaria</taxon>
    </lineage>
</organism>
<reference evidence="3 4" key="1">
    <citation type="submission" date="2018-12" db="EMBL/GenBank/DDBJ databases">
        <title>Draft genome sequence of Xylaria grammica IHI A82.</title>
        <authorList>
            <person name="Buettner E."/>
            <person name="Kellner H."/>
        </authorList>
    </citation>
    <scope>NUCLEOTIDE SEQUENCE [LARGE SCALE GENOMIC DNA]</scope>
    <source>
        <strain evidence="3 4">IHI A82</strain>
    </source>
</reference>
<evidence type="ECO:0000313" key="3">
    <source>
        <dbReference type="EMBL" id="RWA08074.1"/>
    </source>
</evidence>